<sequence length="324" mass="35044">MTSLTPAIEVRDLTKRFGAMTALDSVSLTIPTDSITGLLGRNGAGKTTLMHVLTGQDFPTAGEARVFGQTPAENAAVLQHISFIKESQRYPDDFKPKHVFRTAPWFFENWDADFADQLVEDFRLPTGRRIKKLSRGQLSAVGVIVGLASRAPLTFFDEPYLGLDAVARQIFYDRLLADYAEFPRTIVLSTHLIDEVANLLEHVIVIDQGRIVLDAPADELRGRAASIAGSKADVDAFVARHRLEVLKRDELGGAASLLVDGVDEVVRADALNSGLQLTPVSLQQLIVRRTGGALSGSDADSADHAQGSAARRGRSARATEGASR</sequence>
<protein>
    <submittedName>
        <fullName evidence="6">ABC transporter ATP-binding protein</fullName>
    </submittedName>
</protein>
<name>A0ABP7ZNH0_9MICO</name>
<reference evidence="6" key="1">
    <citation type="journal article" date="2014" name="Int. J. Syst. Evol. Microbiol.">
        <title>Complete genome of a new Firmicutes species belonging to the dominant human colonic microbiota ('Ruminococcus bicirculans') reveals two chromosomes and a selective capacity to utilize plant glucans.</title>
        <authorList>
            <consortium name="NISC Comparative Sequencing Program"/>
            <person name="Wegmann U."/>
            <person name="Louis P."/>
            <person name="Goesmann A."/>
            <person name="Henrissat B."/>
            <person name="Duncan S.H."/>
            <person name="Flint H.J."/>
        </authorList>
    </citation>
    <scope>NUCLEOTIDE SEQUENCE</scope>
    <source>
        <strain evidence="6">JCM 17590</strain>
    </source>
</reference>
<accession>A0ABP7ZNH0</accession>
<dbReference type="InterPro" id="IPR027417">
    <property type="entry name" value="P-loop_NTPase"/>
</dbReference>
<evidence type="ECO:0000259" key="5">
    <source>
        <dbReference type="PROSITE" id="PS50893"/>
    </source>
</evidence>
<dbReference type="Pfam" id="PF00005">
    <property type="entry name" value="ABC_tran"/>
    <property type="match status" value="1"/>
</dbReference>
<gene>
    <name evidence="6" type="ORF">GCM10022286_28110</name>
</gene>
<dbReference type="PROSITE" id="PS50893">
    <property type="entry name" value="ABC_TRANSPORTER_2"/>
    <property type="match status" value="1"/>
</dbReference>
<dbReference type="InterPro" id="IPR003593">
    <property type="entry name" value="AAA+_ATPase"/>
</dbReference>
<dbReference type="InterPro" id="IPR003439">
    <property type="entry name" value="ABC_transporter-like_ATP-bd"/>
</dbReference>
<dbReference type="GO" id="GO:0005524">
    <property type="term" value="F:ATP binding"/>
    <property type="evidence" value="ECO:0007669"/>
    <property type="project" value="UniProtKB-KW"/>
</dbReference>
<dbReference type="CDD" id="cd03230">
    <property type="entry name" value="ABC_DR_subfamily_A"/>
    <property type="match status" value="1"/>
</dbReference>
<dbReference type="Gene3D" id="3.40.50.300">
    <property type="entry name" value="P-loop containing nucleotide triphosphate hydrolases"/>
    <property type="match status" value="1"/>
</dbReference>
<reference evidence="6" key="2">
    <citation type="submission" date="2023-12" db="EMBL/GenBank/DDBJ databases">
        <authorList>
            <person name="Sun Q."/>
            <person name="Inoue M."/>
        </authorList>
    </citation>
    <scope>NUCLEOTIDE SEQUENCE</scope>
    <source>
        <strain evidence="6">JCM 17590</strain>
    </source>
</reference>
<comment type="caution">
    <text evidence="6">The sequence shown here is derived from an EMBL/GenBank/DDBJ whole genome shotgun (WGS) entry which is preliminary data.</text>
</comment>
<evidence type="ECO:0000256" key="3">
    <source>
        <dbReference type="ARBA" id="ARBA00022840"/>
    </source>
</evidence>
<dbReference type="EMBL" id="BAABBV010000002">
    <property type="protein sequence ID" value="GAA4165232.1"/>
    <property type="molecule type" value="Genomic_DNA"/>
</dbReference>
<keyword evidence="2" id="KW-0547">Nucleotide-binding</keyword>
<proteinExistence type="predicted"/>
<dbReference type="PANTHER" id="PTHR42939">
    <property type="entry name" value="ABC TRANSPORTER ATP-BINDING PROTEIN ALBC-RELATED"/>
    <property type="match status" value="1"/>
</dbReference>
<dbReference type="PANTHER" id="PTHR42939:SF1">
    <property type="entry name" value="ABC TRANSPORTER ATP-BINDING PROTEIN ALBC-RELATED"/>
    <property type="match status" value="1"/>
</dbReference>
<dbReference type="SUPFAM" id="SSF52540">
    <property type="entry name" value="P-loop containing nucleoside triphosphate hydrolases"/>
    <property type="match status" value="1"/>
</dbReference>
<feature type="region of interest" description="Disordered" evidence="4">
    <location>
        <begin position="293"/>
        <end position="324"/>
    </location>
</feature>
<evidence type="ECO:0000256" key="1">
    <source>
        <dbReference type="ARBA" id="ARBA00022448"/>
    </source>
</evidence>
<keyword evidence="1" id="KW-0813">Transport</keyword>
<dbReference type="InterPro" id="IPR051782">
    <property type="entry name" value="ABC_Transporter_VariousFunc"/>
</dbReference>
<dbReference type="Proteomes" id="UP001415169">
    <property type="component" value="Unassembled WGS sequence"/>
</dbReference>
<evidence type="ECO:0000256" key="4">
    <source>
        <dbReference type="SAM" id="MobiDB-lite"/>
    </source>
</evidence>
<keyword evidence="3 6" id="KW-0067">ATP-binding</keyword>
<dbReference type="SMART" id="SM00382">
    <property type="entry name" value="AAA"/>
    <property type="match status" value="1"/>
</dbReference>
<evidence type="ECO:0000313" key="7">
    <source>
        <dbReference type="Proteomes" id="UP001415169"/>
    </source>
</evidence>
<organism evidence="6 7">
    <name type="scientific">Gryllotalpicola daejeonensis</name>
    <dbReference type="NCBI Taxonomy" id="993087"/>
    <lineage>
        <taxon>Bacteria</taxon>
        <taxon>Bacillati</taxon>
        <taxon>Actinomycetota</taxon>
        <taxon>Actinomycetes</taxon>
        <taxon>Micrococcales</taxon>
        <taxon>Microbacteriaceae</taxon>
        <taxon>Gryllotalpicola</taxon>
    </lineage>
</organism>
<evidence type="ECO:0000313" key="6">
    <source>
        <dbReference type="EMBL" id="GAA4165232.1"/>
    </source>
</evidence>
<keyword evidence="7" id="KW-1185">Reference proteome</keyword>
<evidence type="ECO:0000256" key="2">
    <source>
        <dbReference type="ARBA" id="ARBA00022741"/>
    </source>
</evidence>
<dbReference type="RefSeq" id="WP_344792514.1">
    <property type="nucleotide sequence ID" value="NZ_BAABBV010000002.1"/>
</dbReference>
<feature type="domain" description="ABC transporter" evidence="5">
    <location>
        <begin position="8"/>
        <end position="233"/>
    </location>
</feature>